<sequence>MLGEDDFFEGSGHRVLPRERAAEVEEHLDAAVARVDQPGPEEGQPTPQRESRIRQHGMGIKNSNQRDIHHESLDFEFLGRQAFILQIARDNAGVMRPVPPGRRRFPHEVDPVSNAVAAGIS</sequence>
<feature type="compositionally biased region" description="Low complexity" evidence="1">
    <location>
        <begin position="37"/>
        <end position="48"/>
    </location>
</feature>
<name>A0ABU8UFL7_9ACTN</name>
<reference evidence="2 3" key="1">
    <citation type="submission" date="2024-03" db="EMBL/GenBank/DDBJ databases">
        <title>Novel Streptomyces species of biotechnological and ecological value are a feature of Machair soil.</title>
        <authorList>
            <person name="Prole J.R."/>
            <person name="Goodfellow M."/>
            <person name="Allenby N."/>
            <person name="Ward A.C."/>
        </authorList>
    </citation>
    <scope>NUCLEOTIDE SEQUENCE [LARGE SCALE GENOMIC DNA]</scope>
    <source>
        <strain evidence="2 3">MS1.AVA.1</strain>
    </source>
</reference>
<protein>
    <submittedName>
        <fullName evidence="2">Uncharacterized protein</fullName>
    </submittedName>
</protein>
<keyword evidence="3" id="KW-1185">Reference proteome</keyword>
<gene>
    <name evidence="2" type="ORF">WKI71_01325</name>
</gene>
<proteinExistence type="predicted"/>
<dbReference type="EMBL" id="JBBKAK010000001">
    <property type="protein sequence ID" value="MEJ8667701.1"/>
    <property type="molecule type" value="Genomic_DNA"/>
</dbReference>
<accession>A0ABU8UFL7</accession>
<evidence type="ECO:0000313" key="3">
    <source>
        <dbReference type="Proteomes" id="UP001376459"/>
    </source>
</evidence>
<feature type="region of interest" description="Disordered" evidence="1">
    <location>
        <begin position="32"/>
        <end position="67"/>
    </location>
</feature>
<dbReference type="Proteomes" id="UP001376459">
    <property type="component" value="Unassembled WGS sequence"/>
</dbReference>
<evidence type="ECO:0000256" key="1">
    <source>
        <dbReference type="SAM" id="MobiDB-lite"/>
    </source>
</evidence>
<evidence type="ECO:0000313" key="2">
    <source>
        <dbReference type="EMBL" id="MEJ8667701.1"/>
    </source>
</evidence>
<organism evidence="2 3">
    <name type="scientific">Streptomyces machairae</name>
    <dbReference type="NCBI Taxonomy" id="3134109"/>
    <lineage>
        <taxon>Bacteria</taxon>
        <taxon>Bacillati</taxon>
        <taxon>Actinomycetota</taxon>
        <taxon>Actinomycetes</taxon>
        <taxon>Kitasatosporales</taxon>
        <taxon>Streptomycetaceae</taxon>
        <taxon>Streptomyces</taxon>
    </lineage>
</organism>
<comment type="caution">
    <text evidence="2">The sequence shown here is derived from an EMBL/GenBank/DDBJ whole genome shotgun (WGS) entry which is preliminary data.</text>
</comment>